<keyword evidence="9" id="KW-0472">Membrane</keyword>
<keyword evidence="3" id="KW-0597">Phosphoprotein</keyword>
<dbReference type="Proteomes" id="UP001285352">
    <property type="component" value="Unassembled WGS sequence"/>
</dbReference>
<protein>
    <recommendedName>
        <fullName evidence="2">histidine kinase</fullName>
        <ecNumber evidence="2">2.7.13.3</ecNumber>
    </recommendedName>
</protein>
<evidence type="ECO:0000256" key="1">
    <source>
        <dbReference type="ARBA" id="ARBA00000085"/>
    </source>
</evidence>
<dbReference type="SUPFAM" id="SSF55874">
    <property type="entry name" value="ATPase domain of HSP90 chaperone/DNA topoisomerase II/histidine kinase"/>
    <property type="match status" value="1"/>
</dbReference>
<proteinExistence type="predicted"/>
<dbReference type="Pfam" id="PF07730">
    <property type="entry name" value="HisKA_3"/>
    <property type="match status" value="1"/>
</dbReference>
<evidence type="ECO:0000313" key="11">
    <source>
        <dbReference type="EMBL" id="MDX8142135.1"/>
    </source>
</evidence>
<dbReference type="InterPro" id="IPR011712">
    <property type="entry name" value="Sig_transdc_His_kin_sub3_dim/P"/>
</dbReference>
<evidence type="ECO:0000256" key="4">
    <source>
        <dbReference type="ARBA" id="ARBA00022679"/>
    </source>
</evidence>
<keyword evidence="9" id="KW-1133">Transmembrane helix</keyword>
<keyword evidence="9" id="KW-0812">Transmembrane</keyword>
<keyword evidence="5" id="KW-0547">Nucleotide-binding</keyword>
<dbReference type="InterPro" id="IPR050482">
    <property type="entry name" value="Sensor_HK_TwoCompSys"/>
</dbReference>
<evidence type="ECO:0000256" key="6">
    <source>
        <dbReference type="ARBA" id="ARBA00022777"/>
    </source>
</evidence>
<evidence type="ECO:0000256" key="3">
    <source>
        <dbReference type="ARBA" id="ARBA00022553"/>
    </source>
</evidence>
<keyword evidence="6 11" id="KW-0418">Kinase</keyword>
<feature type="transmembrane region" description="Helical" evidence="9">
    <location>
        <begin position="52"/>
        <end position="79"/>
    </location>
</feature>
<dbReference type="PANTHER" id="PTHR24421">
    <property type="entry name" value="NITRATE/NITRITE SENSOR PROTEIN NARX-RELATED"/>
    <property type="match status" value="1"/>
</dbReference>
<reference evidence="11 12" key="1">
    <citation type="submission" date="2023-11" db="EMBL/GenBank/DDBJ databases">
        <title>Lentzea sokolovensis, sp. nov., Lentzea kristufkii, sp. nov., and Lentzea miocenensis, sp. nov., rare actinobacteria from Sokolov Coal Basin, Miocene lacustrine sediment, Czech Republic.</title>
        <authorList>
            <person name="Lara A."/>
            <person name="Kotroba L."/>
            <person name="Nouioui I."/>
            <person name="Neumann-Schaal M."/>
            <person name="Mast Y."/>
            <person name="Chronakova A."/>
        </authorList>
    </citation>
    <scope>NUCLEOTIDE SEQUENCE [LARGE SCALE GENOMIC DNA]</scope>
    <source>
        <strain evidence="11 12">BCCO 10_0061</strain>
    </source>
</reference>
<dbReference type="RefSeq" id="WP_319974437.1">
    <property type="nucleotide sequence ID" value="NZ_JAXAVU010000004.1"/>
</dbReference>
<dbReference type="Gene3D" id="3.30.565.10">
    <property type="entry name" value="Histidine kinase-like ATPase, C-terminal domain"/>
    <property type="match status" value="1"/>
</dbReference>
<comment type="catalytic activity">
    <reaction evidence="1">
        <text>ATP + protein L-histidine = ADP + protein N-phospho-L-histidine.</text>
        <dbReference type="EC" id="2.7.13.3"/>
    </reaction>
</comment>
<dbReference type="GO" id="GO:0016301">
    <property type="term" value="F:kinase activity"/>
    <property type="evidence" value="ECO:0007669"/>
    <property type="project" value="UniProtKB-KW"/>
</dbReference>
<feature type="domain" description="Signal transduction histidine kinase subgroup 3 dimerisation and phosphoacceptor" evidence="10">
    <location>
        <begin position="174"/>
        <end position="239"/>
    </location>
</feature>
<evidence type="ECO:0000256" key="8">
    <source>
        <dbReference type="ARBA" id="ARBA00023012"/>
    </source>
</evidence>
<dbReference type="PANTHER" id="PTHR24421:SF10">
    <property type="entry name" value="NITRATE_NITRITE SENSOR PROTEIN NARQ"/>
    <property type="match status" value="1"/>
</dbReference>
<dbReference type="EC" id="2.7.13.3" evidence="2"/>
<dbReference type="EMBL" id="JAXAVU010000004">
    <property type="protein sequence ID" value="MDX8142135.1"/>
    <property type="molecule type" value="Genomic_DNA"/>
</dbReference>
<organism evidence="11 12">
    <name type="scientific">Lentzea sokolovensis</name>
    <dbReference type="NCBI Taxonomy" id="3095429"/>
    <lineage>
        <taxon>Bacteria</taxon>
        <taxon>Bacillati</taxon>
        <taxon>Actinomycetota</taxon>
        <taxon>Actinomycetes</taxon>
        <taxon>Pseudonocardiales</taxon>
        <taxon>Pseudonocardiaceae</taxon>
        <taxon>Lentzea</taxon>
    </lineage>
</organism>
<sequence>MRGGWGLRWQEAALWAVLAVPLVPGAWGDPAELAAGLVLLTAAVVLFRRFPVWTLCALVTAAALPALVLAPTVTNLPWVWPFLAAGVFGFRAGRWVPEPVLVPLAAVLLAGLPVSVLADGSARGGFGVLFGVYDWFLLVLIVLVVVLGPWLAGRYLRSRAELVAAGQERAALLERARIAREMHDSLGHEWGLIALRAAALEVAPDLAERHQVAAGELRAGVAAATERLQEIIGLLGPRDERTGVGELVARAAAAGMNVTWTPAEPSPEAVERAVCRIVQEGLTNAAKHAPGAPVSVRVERSYNSTTVTVANGPATRKPVAASGGSGLAGLTEHARLLGGTLTAEPREGGFALVAELPHDARPATVTAPARRNLVSVARKPLLIGISVAVLAMALYAAVGANNSLDPAVFDQIQLGAPRADVEAVLPPFQILGDSERMLSDPPQGADCRYHWSRVQTDDRLFFRLCFVADRLVLKETVPRGAISAEVPR</sequence>
<feature type="transmembrane region" description="Helical" evidence="9">
    <location>
        <begin position="130"/>
        <end position="152"/>
    </location>
</feature>
<dbReference type="Gene3D" id="1.20.5.1930">
    <property type="match status" value="1"/>
</dbReference>
<keyword evidence="8" id="KW-0902">Two-component regulatory system</keyword>
<evidence type="ECO:0000256" key="2">
    <source>
        <dbReference type="ARBA" id="ARBA00012438"/>
    </source>
</evidence>
<gene>
    <name evidence="11" type="ORF">SK854_08435</name>
</gene>
<keyword evidence="7" id="KW-0067">ATP-binding</keyword>
<evidence type="ECO:0000259" key="10">
    <source>
        <dbReference type="Pfam" id="PF07730"/>
    </source>
</evidence>
<evidence type="ECO:0000256" key="9">
    <source>
        <dbReference type="SAM" id="Phobius"/>
    </source>
</evidence>
<dbReference type="InterPro" id="IPR036890">
    <property type="entry name" value="HATPase_C_sf"/>
</dbReference>
<name>A0ABU4URL5_9PSEU</name>
<dbReference type="CDD" id="cd16917">
    <property type="entry name" value="HATPase_UhpB-NarQ-NarX-like"/>
    <property type="match status" value="1"/>
</dbReference>
<comment type="caution">
    <text evidence="11">The sequence shown here is derived from an EMBL/GenBank/DDBJ whole genome shotgun (WGS) entry which is preliminary data.</text>
</comment>
<feature type="transmembrane region" description="Helical" evidence="9">
    <location>
        <begin position="100"/>
        <end position="118"/>
    </location>
</feature>
<evidence type="ECO:0000313" key="12">
    <source>
        <dbReference type="Proteomes" id="UP001285352"/>
    </source>
</evidence>
<accession>A0ABU4URL5</accession>
<reference evidence="11 12" key="2">
    <citation type="submission" date="2023-11" db="EMBL/GenBank/DDBJ databases">
        <authorList>
            <person name="Lara A.C."/>
            <person name="Chronakova A."/>
        </authorList>
    </citation>
    <scope>NUCLEOTIDE SEQUENCE [LARGE SCALE GENOMIC DNA]</scope>
    <source>
        <strain evidence="11 12">BCCO 10_0061</strain>
    </source>
</reference>
<evidence type="ECO:0000256" key="5">
    <source>
        <dbReference type="ARBA" id="ARBA00022741"/>
    </source>
</evidence>
<evidence type="ECO:0000256" key="7">
    <source>
        <dbReference type="ARBA" id="ARBA00022840"/>
    </source>
</evidence>
<keyword evidence="4" id="KW-0808">Transferase</keyword>
<keyword evidence="12" id="KW-1185">Reference proteome</keyword>